<sequence length="197" mass="21412">MIIPAVMQIHTYRRLVGPHLGLHGRWRLRWTVESAEHLGYVGEGWTAAVDAVDRSATGVPLVADIGVGRILCAKAPETDAAGREVLTGTVVIVDGPMAVREGQRRDVIDPASENAFVTATVTGLRLASMPYDYVVESGDPIEFDGRVGQWFDLAPVRGSQLVTRIDGPPSELRHGDLQGDDGVMWQEMLVVDLDTED</sequence>
<dbReference type="RefSeq" id="WP_139184209.1">
    <property type="nucleotide sequence ID" value="NZ_FNLF01000002.1"/>
</dbReference>
<dbReference type="OrthoDB" id="4459006at2"/>
<proteinExistence type="predicted"/>
<evidence type="ECO:0000313" key="2">
    <source>
        <dbReference type="Proteomes" id="UP000183053"/>
    </source>
</evidence>
<protein>
    <submittedName>
        <fullName evidence="1">Uncharacterized protein</fullName>
    </submittedName>
</protein>
<dbReference type="AlphaFoldDB" id="A0A1H1FPL7"/>
<keyword evidence="2" id="KW-1185">Reference proteome</keyword>
<organism evidence="1 2">
    <name type="scientific">Tsukamurella pulmonis</name>
    <dbReference type="NCBI Taxonomy" id="47312"/>
    <lineage>
        <taxon>Bacteria</taxon>
        <taxon>Bacillati</taxon>
        <taxon>Actinomycetota</taxon>
        <taxon>Actinomycetes</taxon>
        <taxon>Mycobacteriales</taxon>
        <taxon>Tsukamurellaceae</taxon>
        <taxon>Tsukamurella</taxon>
    </lineage>
</organism>
<evidence type="ECO:0000313" key="1">
    <source>
        <dbReference type="EMBL" id="SDR02844.1"/>
    </source>
</evidence>
<dbReference type="EMBL" id="FNLF01000002">
    <property type="protein sequence ID" value="SDR02844.1"/>
    <property type="molecule type" value="Genomic_DNA"/>
</dbReference>
<name>A0A1H1FPL7_9ACTN</name>
<accession>A0A1H1FPL7</accession>
<dbReference type="Proteomes" id="UP000183053">
    <property type="component" value="Unassembled WGS sequence"/>
</dbReference>
<gene>
    <name evidence="1" type="ORF">SAMN04489765_2839</name>
</gene>
<reference evidence="2" key="1">
    <citation type="submission" date="2016-10" db="EMBL/GenBank/DDBJ databases">
        <authorList>
            <person name="Varghese N."/>
            <person name="Submissions S."/>
        </authorList>
    </citation>
    <scope>NUCLEOTIDE SEQUENCE [LARGE SCALE GENOMIC DNA]</scope>
    <source>
        <strain evidence="2">DSM 44142</strain>
    </source>
</reference>